<keyword evidence="1" id="KW-0175">Coiled coil</keyword>
<accession>G0VNM7</accession>
<keyword evidence="2" id="KW-1133">Transmembrane helix</keyword>
<dbReference type="AlphaFoldDB" id="G0VNM7"/>
<dbReference type="Proteomes" id="UP000010111">
    <property type="component" value="Chromosome"/>
</dbReference>
<gene>
    <name evidence="4" type="ORF">MELS_0833</name>
</gene>
<dbReference type="STRING" id="1064535.MELS_0833"/>
<dbReference type="Gene3D" id="3.40.50.300">
    <property type="entry name" value="P-loop containing nucleotide triphosphate hydrolases"/>
    <property type="match status" value="1"/>
</dbReference>
<dbReference type="InterPro" id="IPR048428">
    <property type="entry name" value="YobI-NTPase"/>
</dbReference>
<dbReference type="Pfam" id="PF20693">
    <property type="entry name" value="YobI-ATPase"/>
    <property type="match status" value="1"/>
</dbReference>
<dbReference type="SUPFAM" id="SSF52540">
    <property type="entry name" value="P-loop containing nucleoside triphosphate hydrolases"/>
    <property type="match status" value="1"/>
</dbReference>
<feature type="transmembrane region" description="Helical" evidence="2">
    <location>
        <begin position="199"/>
        <end position="219"/>
    </location>
</feature>
<keyword evidence="2" id="KW-0472">Membrane</keyword>
<name>G0VNM7_MEGEL</name>
<dbReference type="KEGG" id="med:MELS_0833"/>
<protein>
    <recommendedName>
        <fullName evidence="3">YobI-like P-loop NTPase domain-containing protein</fullName>
    </recommendedName>
</protein>
<evidence type="ECO:0000256" key="1">
    <source>
        <dbReference type="SAM" id="Coils"/>
    </source>
</evidence>
<dbReference type="eggNOG" id="COG1484">
    <property type="taxonomic scope" value="Bacteria"/>
</dbReference>
<evidence type="ECO:0000313" key="4">
    <source>
        <dbReference type="EMBL" id="CCC73055.1"/>
    </source>
</evidence>
<feature type="transmembrane region" description="Helical" evidence="2">
    <location>
        <begin position="154"/>
        <end position="172"/>
    </location>
</feature>
<sequence>MCLKQILQKIKNMTKSNKNEMKEDHKNKYNDLAPINTLSQDDTYIQALNWAFMNPSIKNIALTGAYGSGKSSILLSFLEQYENIRKKTLSISLASFIDKLQENQDNNSTEDKIIKLDINEIEKSILKQLFYKVAPSKIPQSRFQRIRIIKGKKIFLEIIAVTIFIFFCTYFFRPQYLDYLISSISYGYQRHFSALEEDLLTIVSYITFIGLILGGIFFIEKIVKWILISFHLKKVTIQGSIQAETGNDEESIFDKNMDEIIYFFESTRYTTIFFEDLDRLQNNRLFVHLRALNNMLNQCDVLERPIRFVYAVKDDIFEKEDRTKFFEFILPVIPIINATNSGEEIRRWVTDHNYGKIFDEDFIDDIAPYIDDMRVLQNIFNEYEIYREQIINRTGLNLDPKKLFAVIAFKNIYPSDFSDLQNEKGIVKQAFYEKEKILKQKIKDLNDLIEKEESTFKNLKDDELQSVNAIKSAMLADFVDWKGFAESFNVYSWKDNEKSSSSILFDFKTIMNPNFDLNELKNINECYIHSPGIGNVTKMSLYEKVEKYYPVWKRHYEYDGKIEELKLEINTTRDKIKKYRNMTMKEILDCDENDVLSEQIKQNKLLVFLLRNGYLDETYASYINYFQANSTTYSDRNFILSVKNREPLPFDYRLVKISQVIKKLKLGDFDYPAVYNFDLLNEMLMHAESYEEKLEEFMKQLGKEDKNSWNFIDEFVGYAQSPALFVKYLAHYWSNMWNFILDSSLLEQRKVFYLKLLIDDAKLDDLCLMNKSNSLSTYFRETHDILQKLHDVDEEKMIALMGRLQIKFSQAELTGVSEKLVQYIIQQRMYILNPYMLNQIISWNFPQKENAALRENYTVILEADIKPVLEYIDDNIEEYVKNVTLSKENTQESNRAVVGLLTKIIDDKELCCDVIRHQGKIEFNDLADCNGEQTEKSKDSVKAIWDVILEENKVVASWSNVRVYWKHFGVTKNLVSFVDVNYAKLDKLDNEDDNSNFVVQFIKSDLVDVSLLKKIKFALVITDMGDIINKIPEDKVEVLVEKNVISFTLDNLQLLHDYLDDERIMAKFIVSNQDLFFAKISEDSEAVDYIVKDQNLILHLIYQDEISTENKNKLIASIDADTIDIEIAKKIIEMKLKINREQFYAIWNQVDQNLKVKLFYQYMELLTVDDFQDIFQQLKNQSSAFEKLAQREARKQVKLSNTPDNIKLAKCLRNKGYITSFNEIDTKIEMRIKKSQ</sequence>
<evidence type="ECO:0000313" key="5">
    <source>
        <dbReference type="Proteomes" id="UP000010111"/>
    </source>
</evidence>
<proteinExistence type="predicted"/>
<dbReference type="HOGENOM" id="CLU_005044_0_0_9"/>
<organism evidence="4 5">
    <name type="scientific">Megasphaera elsdenii DSM 20460</name>
    <dbReference type="NCBI Taxonomy" id="1064535"/>
    <lineage>
        <taxon>Bacteria</taxon>
        <taxon>Bacillati</taxon>
        <taxon>Bacillota</taxon>
        <taxon>Negativicutes</taxon>
        <taxon>Veillonellales</taxon>
        <taxon>Veillonellaceae</taxon>
        <taxon>Megasphaera</taxon>
    </lineage>
</organism>
<evidence type="ECO:0000256" key="2">
    <source>
        <dbReference type="SAM" id="Phobius"/>
    </source>
</evidence>
<feature type="domain" description="YobI-like P-loop NTPase" evidence="3">
    <location>
        <begin position="44"/>
        <end position="427"/>
    </location>
</feature>
<dbReference type="EMBL" id="HE576794">
    <property type="protein sequence ID" value="CCC73055.1"/>
    <property type="molecule type" value="Genomic_DNA"/>
</dbReference>
<evidence type="ECO:0000259" key="3">
    <source>
        <dbReference type="Pfam" id="PF20693"/>
    </source>
</evidence>
<keyword evidence="5" id="KW-1185">Reference proteome</keyword>
<dbReference type="RefSeq" id="WP_014015791.1">
    <property type="nucleotide sequence ID" value="NC_015873.1"/>
</dbReference>
<dbReference type="InterPro" id="IPR027417">
    <property type="entry name" value="P-loop_NTPase"/>
</dbReference>
<reference evidence="4 5" key="1">
    <citation type="journal article" date="2011" name="J. Bacteriol.">
        <title>Genome Sequence of the Ruminal Bacterium Megasphaera elsdenii.</title>
        <authorList>
            <person name="Marx H."/>
            <person name="Graf A.B."/>
            <person name="Tatto N."/>
            <person name="Thallinger G.G."/>
            <person name="Mattanovich D."/>
            <person name="Sauer M."/>
        </authorList>
    </citation>
    <scope>NUCLEOTIDE SEQUENCE [LARGE SCALE GENOMIC DNA]</scope>
    <source>
        <strain evidence="4 5">DSM 20460</strain>
    </source>
</reference>
<feature type="coiled-coil region" evidence="1">
    <location>
        <begin position="435"/>
        <end position="462"/>
    </location>
</feature>
<feature type="coiled-coil region" evidence="1">
    <location>
        <begin position="680"/>
        <end position="707"/>
    </location>
</feature>
<keyword evidence="2" id="KW-0812">Transmembrane</keyword>